<dbReference type="CDD" id="cd00293">
    <property type="entry name" value="USP-like"/>
    <property type="match status" value="1"/>
</dbReference>
<dbReference type="Gene3D" id="3.40.50.620">
    <property type="entry name" value="HUPs"/>
    <property type="match status" value="2"/>
</dbReference>
<organism evidence="3 4">
    <name type="scientific">Pedobacter boryungensis</name>
    <dbReference type="NCBI Taxonomy" id="869962"/>
    <lineage>
        <taxon>Bacteria</taxon>
        <taxon>Pseudomonadati</taxon>
        <taxon>Bacteroidota</taxon>
        <taxon>Sphingobacteriia</taxon>
        <taxon>Sphingobacteriales</taxon>
        <taxon>Sphingobacteriaceae</taxon>
        <taxon>Pedobacter</taxon>
    </lineage>
</organism>
<proteinExistence type="inferred from homology"/>
<comment type="caution">
    <text evidence="3">The sequence shown here is derived from an EMBL/GenBank/DDBJ whole genome shotgun (WGS) entry which is preliminary data.</text>
</comment>
<dbReference type="RefSeq" id="WP_173268794.1">
    <property type="nucleotide sequence ID" value="NZ_JABMKV010000001.1"/>
</dbReference>
<comment type="similarity">
    <text evidence="1">Belongs to the universal stress protein A family.</text>
</comment>
<feature type="domain" description="UspA" evidence="2">
    <location>
        <begin position="157"/>
        <end position="283"/>
    </location>
</feature>
<name>A0ABX2D9T1_9SPHI</name>
<evidence type="ECO:0000259" key="2">
    <source>
        <dbReference type="Pfam" id="PF00582"/>
    </source>
</evidence>
<reference evidence="3 4" key="1">
    <citation type="submission" date="2020-05" db="EMBL/GenBank/DDBJ databases">
        <title>Description of Pedobacter foliorum sp. nov.</title>
        <authorList>
            <person name="Qi S."/>
            <person name="Carlier A."/>
            <person name="Cnockaert M."/>
            <person name="Vandamme P."/>
        </authorList>
    </citation>
    <scope>NUCLEOTIDE SEQUENCE [LARGE SCALE GENOMIC DNA]</scope>
    <source>
        <strain evidence="3 4">LMG 31300</strain>
    </source>
</reference>
<dbReference type="InterPro" id="IPR014729">
    <property type="entry name" value="Rossmann-like_a/b/a_fold"/>
</dbReference>
<evidence type="ECO:0000256" key="1">
    <source>
        <dbReference type="ARBA" id="ARBA00008791"/>
    </source>
</evidence>
<dbReference type="InterPro" id="IPR006016">
    <property type="entry name" value="UspA"/>
</dbReference>
<dbReference type="EMBL" id="JABMKV010000001">
    <property type="protein sequence ID" value="NQX30607.1"/>
    <property type="molecule type" value="Genomic_DNA"/>
</dbReference>
<gene>
    <name evidence="3" type="ORF">HQN85_02660</name>
</gene>
<sequence>MKNILVATDFSAPAENAAHYAIGLAKKLKADVILCNAFKVPADAPMAAQVAWPLVEEADMELESNGNLNELVKKLEKTNCEAIDSYCPKLLFESEKGKVCEVVSEIVKLKKIELVVMGMAGAGQLVQWALGSNSKQMIDDADFPVLYVPFSAKFLDIKRIAFTTDLSSEDLEPLQFLCIMAKEMDAEIVVYNITNFEMQKTAEEEGLNKQFLKNVVSKLDYKKIRYENIWHSDMNEGFRWIRNNKEIDMIAMVHRQHSLVDKLVNGSYAHKLSRYTKIPLLIFQPCEKIYK</sequence>
<dbReference type="PANTHER" id="PTHR46268">
    <property type="entry name" value="STRESS RESPONSE PROTEIN NHAX"/>
    <property type="match status" value="1"/>
</dbReference>
<dbReference type="SUPFAM" id="SSF52402">
    <property type="entry name" value="Adenine nucleotide alpha hydrolases-like"/>
    <property type="match status" value="2"/>
</dbReference>
<feature type="domain" description="UspA" evidence="2">
    <location>
        <begin position="1"/>
        <end position="149"/>
    </location>
</feature>
<dbReference type="PANTHER" id="PTHR46268:SF6">
    <property type="entry name" value="UNIVERSAL STRESS PROTEIN UP12"/>
    <property type="match status" value="1"/>
</dbReference>
<keyword evidence="4" id="KW-1185">Reference proteome</keyword>
<dbReference type="PRINTS" id="PR01438">
    <property type="entry name" value="UNVRSLSTRESS"/>
</dbReference>
<accession>A0ABX2D9T1</accession>
<protein>
    <submittedName>
        <fullName evidence="3">Universal stress protein</fullName>
    </submittedName>
</protein>
<dbReference type="Pfam" id="PF00582">
    <property type="entry name" value="Usp"/>
    <property type="match status" value="2"/>
</dbReference>
<evidence type="ECO:0000313" key="3">
    <source>
        <dbReference type="EMBL" id="NQX30607.1"/>
    </source>
</evidence>
<dbReference type="Proteomes" id="UP000762110">
    <property type="component" value="Unassembled WGS sequence"/>
</dbReference>
<dbReference type="InterPro" id="IPR006015">
    <property type="entry name" value="Universal_stress_UspA"/>
</dbReference>
<evidence type="ECO:0000313" key="4">
    <source>
        <dbReference type="Proteomes" id="UP000762110"/>
    </source>
</evidence>